<protein>
    <submittedName>
        <fullName evidence="2">RseC/MucC-like positive regulator of sigma(E)</fullName>
    </submittedName>
</protein>
<dbReference type="Pfam" id="PF04246">
    <property type="entry name" value="RseC_MucC"/>
    <property type="match status" value="1"/>
</dbReference>
<evidence type="ECO:0000313" key="2">
    <source>
        <dbReference type="EMBL" id="TCP43347.1"/>
    </source>
</evidence>
<keyword evidence="1" id="KW-0472">Membrane</keyword>
<keyword evidence="1" id="KW-1133">Transmembrane helix</keyword>
<dbReference type="EMBL" id="SLXP01000002">
    <property type="protein sequence ID" value="TCP43347.1"/>
    <property type="molecule type" value="Genomic_DNA"/>
</dbReference>
<dbReference type="OrthoDB" id="7872823at2"/>
<name>A0A4R2Q434_9RHOB</name>
<dbReference type="PANTHER" id="PTHR35867">
    <property type="entry name" value="PROTEIN RSEC"/>
    <property type="match status" value="1"/>
</dbReference>
<proteinExistence type="predicted"/>
<accession>A0A4R2Q434</accession>
<dbReference type="Proteomes" id="UP000294835">
    <property type="component" value="Unassembled WGS sequence"/>
</dbReference>
<dbReference type="AlphaFoldDB" id="A0A4R2Q434"/>
<keyword evidence="1" id="KW-0812">Transmembrane</keyword>
<dbReference type="InterPro" id="IPR007359">
    <property type="entry name" value="SigmaE_reg_RseC_MucC"/>
</dbReference>
<feature type="transmembrane region" description="Helical" evidence="1">
    <location>
        <begin position="112"/>
        <end position="130"/>
    </location>
</feature>
<evidence type="ECO:0000313" key="3">
    <source>
        <dbReference type="Proteomes" id="UP000294835"/>
    </source>
</evidence>
<reference evidence="2 3" key="1">
    <citation type="submission" date="2019-03" db="EMBL/GenBank/DDBJ databases">
        <title>Genomic Encyclopedia of Type Strains, Phase IV (KMG-IV): sequencing the most valuable type-strain genomes for metagenomic binning, comparative biology and taxonomic classification.</title>
        <authorList>
            <person name="Goeker M."/>
        </authorList>
    </citation>
    <scope>NUCLEOTIDE SEQUENCE [LARGE SCALE GENOMIC DNA]</scope>
    <source>
        <strain evidence="2 3">DSM 18063</strain>
    </source>
</reference>
<organism evidence="2 3">
    <name type="scientific">Rhodovulum marinum</name>
    <dbReference type="NCBI Taxonomy" id="320662"/>
    <lineage>
        <taxon>Bacteria</taxon>
        <taxon>Pseudomonadati</taxon>
        <taxon>Pseudomonadota</taxon>
        <taxon>Alphaproteobacteria</taxon>
        <taxon>Rhodobacterales</taxon>
        <taxon>Paracoccaceae</taxon>
        <taxon>Rhodovulum</taxon>
    </lineage>
</organism>
<dbReference type="RefSeq" id="WP_132461180.1">
    <property type="nucleotide sequence ID" value="NZ_SLXP01000002.1"/>
</dbReference>
<sequence length="154" mass="15360">MTAPHEARALRQTLRVVGVEGARVRLAGDRLSGCAACAARAGCGAGALAEMLDAGPLEITLPRGAPVAPGDRVVVAMEGGAFLGAAGLAYLLPPAALVAAAAGFAALGLSDLWVAALCAPVLALALLPAWRADRRGRIAAALRIEEVIPAGARP</sequence>
<keyword evidence="3" id="KW-1185">Reference proteome</keyword>
<comment type="caution">
    <text evidence="2">The sequence shown here is derived from an EMBL/GenBank/DDBJ whole genome shotgun (WGS) entry which is preliminary data.</text>
</comment>
<feature type="transmembrane region" description="Helical" evidence="1">
    <location>
        <begin position="82"/>
        <end position="106"/>
    </location>
</feature>
<dbReference type="PANTHER" id="PTHR35867:SF1">
    <property type="entry name" value="PROTEIN RSEC"/>
    <property type="match status" value="1"/>
</dbReference>
<evidence type="ECO:0000256" key="1">
    <source>
        <dbReference type="SAM" id="Phobius"/>
    </source>
</evidence>
<gene>
    <name evidence="2" type="ORF">EV662_102545</name>
</gene>